<gene>
    <name evidence="1" type="ORF">PHYBLDRAFT_170674</name>
</gene>
<sequence length="145" mass="16602">MMIMKGRVIAFPLFSPSRFQQVVNENTVQRFTTTIKSSINDMILTPKQSQIPHQEHTPGSLARRNQCLVMESVLHSTVVCILHNYIQPNTKCLFCLTALYVYDDDVTIPEFAAPEEIDLVAILNTKFKFYNRDNDNGTVFWSGQD</sequence>
<accession>A0A167LXN2</accession>
<dbReference type="EMBL" id="KV440986">
    <property type="protein sequence ID" value="OAD71304.1"/>
    <property type="molecule type" value="Genomic_DNA"/>
</dbReference>
<reference evidence="2" key="1">
    <citation type="submission" date="2015-06" db="EMBL/GenBank/DDBJ databases">
        <title>Expansion of signal transduction pathways in fungi by whole-genome duplication.</title>
        <authorList>
            <consortium name="DOE Joint Genome Institute"/>
            <person name="Corrochano L.M."/>
            <person name="Kuo A."/>
            <person name="Marcet-Houben M."/>
            <person name="Polaino S."/>
            <person name="Salamov A."/>
            <person name="Villalobos J.M."/>
            <person name="Alvarez M.I."/>
            <person name="Avalos J."/>
            <person name="Benito E.P."/>
            <person name="Benoit I."/>
            <person name="Burger G."/>
            <person name="Camino L.P."/>
            <person name="Canovas D."/>
            <person name="Cerda-Olmedo E."/>
            <person name="Cheng J.-F."/>
            <person name="Dominguez A."/>
            <person name="Elias M."/>
            <person name="Eslava A.P."/>
            <person name="Glaser F."/>
            <person name="Grimwood J."/>
            <person name="Gutierrez G."/>
            <person name="Heitman J."/>
            <person name="Henrissat B."/>
            <person name="Iturriaga E.A."/>
            <person name="Lang B.F."/>
            <person name="Lavin J.L."/>
            <person name="Lee S."/>
            <person name="Li W."/>
            <person name="Lindquist E."/>
            <person name="Lopez-Garcia S."/>
            <person name="Luque E.M."/>
            <person name="Marcos A.T."/>
            <person name="Martin J."/>
            <person name="McCluskey K."/>
            <person name="Medina H.R."/>
            <person name="Miralles-Duran A."/>
            <person name="Miyazaki A."/>
            <person name="Munoz-Torres E."/>
            <person name="Oguiza J.A."/>
            <person name="Ohm R."/>
            <person name="Olmedo M."/>
            <person name="Orejas M."/>
            <person name="Ortiz-Castellanos L."/>
            <person name="Pisabarro A.G."/>
            <person name="Rodriguez-Romero J."/>
            <person name="Ruiz-Herrera J."/>
            <person name="Ruiz-Vazquez R."/>
            <person name="Sanz C."/>
            <person name="Schackwitz W."/>
            <person name="Schmutz J."/>
            <person name="Shahriari M."/>
            <person name="Shelest E."/>
            <person name="Silva-Franco F."/>
            <person name="Soanes D."/>
            <person name="Syed K."/>
            <person name="Tagua V.G."/>
            <person name="Talbot N.J."/>
            <person name="Thon M."/>
            <person name="De vries R.P."/>
            <person name="Wiebenga A."/>
            <person name="Yadav J.S."/>
            <person name="Braun E.L."/>
            <person name="Baker S."/>
            <person name="Garre V."/>
            <person name="Horwitz B."/>
            <person name="Torres-Martinez S."/>
            <person name="Idnurm A."/>
            <person name="Herrera-Estrella A."/>
            <person name="Gabaldon T."/>
            <person name="Grigoriev I.V."/>
        </authorList>
    </citation>
    <scope>NUCLEOTIDE SEQUENCE [LARGE SCALE GENOMIC DNA]</scope>
    <source>
        <strain evidence="2">NRRL 1555(-)</strain>
    </source>
</reference>
<proteinExistence type="predicted"/>
<name>A0A167LXN2_PHYB8</name>
<dbReference type="Proteomes" id="UP000077315">
    <property type="component" value="Unassembled WGS sequence"/>
</dbReference>
<dbReference type="AlphaFoldDB" id="A0A167LXN2"/>
<evidence type="ECO:0000313" key="1">
    <source>
        <dbReference type="EMBL" id="OAD71304.1"/>
    </source>
</evidence>
<keyword evidence="2" id="KW-1185">Reference proteome</keyword>
<dbReference type="VEuPathDB" id="FungiDB:PHYBLDRAFT_170674"/>
<organism evidence="1 2">
    <name type="scientific">Phycomyces blakesleeanus (strain ATCC 8743b / DSM 1359 / FGSC 10004 / NBRC 33097 / NRRL 1555)</name>
    <dbReference type="NCBI Taxonomy" id="763407"/>
    <lineage>
        <taxon>Eukaryota</taxon>
        <taxon>Fungi</taxon>
        <taxon>Fungi incertae sedis</taxon>
        <taxon>Mucoromycota</taxon>
        <taxon>Mucoromycotina</taxon>
        <taxon>Mucoromycetes</taxon>
        <taxon>Mucorales</taxon>
        <taxon>Phycomycetaceae</taxon>
        <taxon>Phycomyces</taxon>
    </lineage>
</organism>
<dbReference type="InParanoid" id="A0A167LXN2"/>
<protein>
    <submittedName>
        <fullName evidence="1">Uncharacterized protein</fullName>
    </submittedName>
</protein>
<dbReference type="RefSeq" id="XP_018289344.1">
    <property type="nucleotide sequence ID" value="XM_018436404.1"/>
</dbReference>
<evidence type="ECO:0000313" key="2">
    <source>
        <dbReference type="Proteomes" id="UP000077315"/>
    </source>
</evidence>
<dbReference type="GeneID" id="28997310"/>